<comment type="caution">
    <text evidence="1">The sequence shown here is derived from an EMBL/GenBank/DDBJ whole genome shotgun (WGS) entry which is preliminary data.</text>
</comment>
<organism evidence="1 2">
    <name type="scientific">Streptomyces roseoviridis</name>
    <dbReference type="NCBI Taxonomy" id="67361"/>
    <lineage>
        <taxon>Bacteria</taxon>
        <taxon>Bacillati</taxon>
        <taxon>Actinomycetota</taxon>
        <taxon>Actinomycetes</taxon>
        <taxon>Kitasatosporales</taxon>
        <taxon>Streptomycetaceae</taxon>
        <taxon>Streptomyces</taxon>
    </lineage>
</organism>
<sequence>MNNTRQHVSSGSPLEPEIGFSRAVRKGSHIAVAGTAPIAEDGGTAGVGDVYAQTVRCVDIAETALKAAGSSLDDVVRTRIMLTDITTWKEAARAHGERFGAVRPVTTFVEVSRFIDPDWLVEIEVDAVTD</sequence>
<dbReference type="Pfam" id="PF01042">
    <property type="entry name" value="Ribonuc_L-PSP"/>
    <property type="match status" value="1"/>
</dbReference>
<dbReference type="PANTHER" id="PTHR43857:SF1">
    <property type="entry name" value="YJGH FAMILY PROTEIN"/>
    <property type="match status" value="1"/>
</dbReference>
<dbReference type="RefSeq" id="WP_345486490.1">
    <property type="nucleotide sequence ID" value="NZ_BAAAWU010000001.1"/>
</dbReference>
<dbReference type="SUPFAM" id="SSF55298">
    <property type="entry name" value="YjgF-like"/>
    <property type="match status" value="1"/>
</dbReference>
<name>A0ABV5QIR9_9ACTN</name>
<dbReference type="InterPro" id="IPR006175">
    <property type="entry name" value="YjgF/YER057c/UK114"/>
</dbReference>
<dbReference type="Gene3D" id="3.30.1330.40">
    <property type="entry name" value="RutC-like"/>
    <property type="match status" value="1"/>
</dbReference>
<accession>A0ABV5QIR9</accession>
<evidence type="ECO:0000313" key="2">
    <source>
        <dbReference type="Proteomes" id="UP001589716"/>
    </source>
</evidence>
<dbReference type="PANTHER" id="PTHR43857">
    <property type="entry name" value="BLR7761 PROTEIN"/>
    <property type="match status" value="1"/>
</dbReference>
<reference evidence="1 2" key="1">
    <citation type="submission" date="2024-09" db="EMBL/GenBank/DDBJ databases">
        <authorList>
            <person name="Sun Q."/>
            <person name="Mori K."/>
        </authorList>
    </citation>
    <scope>NUCLEOTIDE SEQUENCE [LARGE SCALE GENOMIC DNA]</scope>
    <source>
        <strain evidence="1 2">JCM 4414</strain>
    </source>
</reference>
<keyword evidence="2" id="KW-1185">Reference proteome</keyword>
<protein>
    <submittedName>
        <fullName evidence="1">RidA family protein</fullName>
    </submittedName>
</protein>
<dbReference type="CDD" id="cd06154">
    <property type="entry name" value="YjgF_YER057c_UK114_like_6"/>
    <property type="match status" value="1"/>
</dbReference>
<dbReference type="InterPro" id="IPR035959">
    <property type="entry name" value="RutC-like_sf"/>
</dbReference>
<evidence type="ECO:0000313" key="1">
    <source>
        <dbReference type="EMBL" id="MFB9553398.1"/>
    </source>
</evidence>
<gene>
    <name evidence="1" type="ORF">ACFFTP_04200</name>
</gene>
<proteinExistence type="predicted"/>
<dbReference type="EMBL" id="JBHMCT010000005">
    <property type="protein sequence ID" value="MFB9553398.1"/>
    <property type="molecule type" value="Genomic_DNA"/>
</dbReference>
<dbReference type="Proteomes" id="UP001589716">
    <property type="component" value="Unassembled WGS sequence"/>
</dbReference>